<evidence type="ECO:0000256" key="7">
    <source>
        <dbReference type="ARBA" id="ARBA00080774"/>
    </source>
</evidence>
<dbReference type="FunFam" id="3.40.50.1820:FF:000137">
    <property type="entry name" value="EEB1p Acyl-coenzymeA:ethanol O-acyltransferase"/>
    <property type="match status" value="1"/>
</dbReference>
<evidence type="ECO:0000256" key="2">
    <source>
        <dbReference type="ARBA" id="ARBA00022679"/>
    </source>
</evidence>
<dbReference type="VEuPathDB" id="FungiDB:M_BR32_EuGene_00118651"/>
<dbReference type="Proteomes" id="UP000294847">
    <property type="component" value="Chromosome 3"/>
</dbReference>
<dbReference type="EC" id="2.3.1.84" evidence="6"/>
<protein>
    <recommendedName>
        <fullName evidence="6">alcohol O-acetyltransferase</fullName>
        <ecNumber evidence="6">2.3.1.84</ecNumber>
    </recommendedName>
    <alternativeName>
        <fullName evidence="7">Alcohol O-acetyltransferase</fullName>
    </alternativeName>
</protein>
<dbReference type="EMBL" id="CP034206">
    <property type="protein sequence ID" value="QBZ58105.1"/>
    <property type="molecule type" value="Genomic_DNA"/>
</dbReference>
<dbReference type="PIRSF" id="PIRSF005211">
    <property type="entry name" value="Ab_hydro_YheT"/>
    <property type="match status" value="1"/>
</dbReference>
<dbReference type="GO" id="GO:0004197">
    <property type="term" value="F:cysteine-type endopeptidase activity"/>
    <property type="evidence" value="ECO:0007669"/>
    <property type="project" value="InterPro"/>
</dbReference>
<dbReference type="Gene3D" id="3.40.50.1820">
    <property type="entry name" value="alpha/beta hydrolase"/>
    <property type="match status" value="1"/>
</dbReference>
<dbReference type="InterPro" id="IPR012020">
    <property type="entry name" value="ABHD4"/>
</dbReference>
<feature type="domain" description="Caspase family p10" evidence="10">
    <location>
        <begin position="342"/>
        <end position="423"/>
    </location>
</feature>
<evidence type="ECO:0000259" key="10">
    <source>
        <dbReference type="PROSITE" id="PS50207"/>
    </source>
</evidence>
<name>A0A4V1C5Z5_PYROR</name>
<dbReference type="PANTHER" id="PTHR10794:SF63">
    <property type="entry name" value="ALPHA_BETA HYDROLASE 1, ISOFORM A"/>
    <property type="match status" value="1"/>
</dbReference>
<reference evidence="11 12" key="1">
    <citation type="journal article" date="2019" name="Mol. Biol. Evol.">
        <title>Blast fungal genomes show frequent chromosomal changes, gene gains and losses, and effector gene turnover.</title>
        <authorList>
            <person name="Gomez Luciano L.B."/>
            <person name="Jason Tsai I."/>
            <person name="Chuma I."/>
            <person name="Tosa Y."/>
            <person name="Chen Y.H."/>
            <person name="Li J.Y."/>
            <person name="Li M.Y."/>
            <person name="Jade Lu M.Y."/>
            <person name="Nakayashiki H."/>
            <person name="Li W.H."/>
        </authorList>
    </citation>
    <scope>NUCLEOTIDE SEQUENCE [LARGE SCALE GENOMIC DNA]</scope>
    <source>
        <strain evidence="11">MZ5-1-6</strain>
    </source>
</reference>
<comment type="catalytic activity">
    <reaction evidence="4">
        <text>an aliphatic alcohol + acetyl-CoA = an acetyl ester + CoA</text>
        <dbReference type="Rhea" id="RHEA:17229"/>
        <dbReference type="ChEBI" id="CHEBI:2571"/>
        <dbReference type="ChEBI" id="CHEBI:47622"/>
        <dbReference type="ChEBI" id="CHEBI:57287"/>
        <dbReference type="ChEBI" id="CHEBI:57288"/>
        <dbReference type="EC" id="2.3.1.84"/>
    </reaction>
</comment>
<keyword evidence="2" id="KW-0808">Transferase</keyword>
<evidence type="ECO:0000256" key="4">
    <source>
        <dbReference type="ARBA" id="ARBA00050620"/>
    </source>
</evidence>
<dbReference type="AlphaFoldDB" id="A0A4V1C5Z5"/>
<feature type="region of interest" description="Disordered" evidence="9">
    <location>
        <begin position="404"/>
        <end position="429"/>
    </location>
</feature>
<dbReference type="GO" id="GO:0008126">
    <property type="term" value="F:acetylesterase activity"/>
    <property type="evidence" value="ECO:0007669"/>
    <property type="project" value="TreeGrafter"/>
</dbReference>
<dbReference type="PANTHER" id="PTHR10794">
    <property type="entry name" value="ABHYDROLASE DOMAIN-CONTAINING PROTEIN"/>
    <property type="match status" value="1"/>
</dbReference>
<feature type="active site" description="Charge relay system" evidence="8">
    <location>
        <position position="333"/>
    </location>
</feature>
<proteinExistence type="inferred from homology"/>
<dbReference type="InterPro" id="IPR002138">
    <property type="entry name" value="Pept_C14_p10"/>
</dbReference>
<evidence type="ECO:0000313" key="12">
    <source>
        <dbReference type="Proteomes" id="UP000294847"/>
    </source>
</evidence>
<evidence type="ECO:0000256" key="5">
    <source>
        <dbReference type="ARBA" id="ARBA00054277"/>
    </source>
</evidence>
<evidence type="ECO:0000256" key="3">
    <source>
        <dbReference type="ARBA" id="ARBA00022801"/>
    </source>
</evidence>
<accession>A0A4V1C5Z5</accession>
<dbReference type="InterPro" id="IPR050960">
    <property type="entry name" value="AB_hydrolase_4_sf"/>
</dbReference>
<dbReference type="GO" id="GO:0047372">
    <property type="term" value="F:monoacylglycerol lipase activity"/>
    <property type="evidence" value="ECO:0007669"/>
    <property type="project" value="TreeGrafter"/>
</dbReference>
<evidence type="ECO:0000256" key="1">
    <source>
        <dbReference type="ARBA" id="ARBA00010884"/>
    </source>
</evidence>
<dbReference type="GO" id="GO:0004026">
    <property type="term" value="F:alcohol O-acetyltransferase activity"/>
    <property type="evidence" value="ECO:0007669"/>
    <property type="project" value="UniProtKB-EC"/>
</dbReference>
<feature type="compositionally biased region" description="Basic and acidic residues" evidence="9">
    <location>
        <begin position="404"/>
        <end position="416"/>
    </location>
</feature>
<dbReference type="GO" id="GO:0051792">
    <property type="term" value="P:medium-chain fatty acid biosynthetic process"/>
    <property type="evidence" value="ECO:0007669"/>
    <property type="project" value="TreeGrafter"/>
</dbReference>
<evidence type="ECO:0000313" key="11">
    <source>
        <dbReference type="EMBL" id="QBZ58105.1"/>
    </source>
</evidence>
<dbReference type="InterPro" id="IPR029058">
    <property type="entry name" value="AB_hydrolase_fold"/>
</dbReference>
<dbReference type="GO" id="GO:0006508">
    <property type="term" value="P:proteolysis"/>
    <property type="evidence" value="ECO:0007669"/>
    <property type="project" value="InterPro"/>
</dbReference>
<dbReference type="PROSITE" id="PS50207">
    <property type="entry name" value="CASPASE_P10"/>
    <property type="match status" value="1"/>
</dbReference>
<evidence type="ECO:0000256" key="6">
    <source>
        <dbReference type="ARBA" id="ARBA00066969"/>
    </source>
</evidence>
<dbReference type="GO" id="GO:0051793">
    <property type="term" value="P:medium-chain fatty acid catabolic process"/>
    <property type="evidence" value="ECO:0007669"/>
    <property type="project" value="UniProtKB-ARBA"/>
</dbReference>
<sequence length="429" mass="48009">MASWLGLASTRFSHSPSPLVLRTKDGEEKTLADVCKESTPPCWLNPLLFNGHLQTMWTSVKYEGPLVYYKRKVFQADSTYLGSFAVDFAVDPHEEHDAKLPPRTAYYTDEEFNKLGSDDSRPMLIVLHGLSGGSYELYLREAIQPLIADGSNWDVIVVNSRGCANSEITSGVLFNARATWDVRQVVKWAHEKYPNRPLFGVGFSLGANIITNYVGEEGAGCLLKACISVGNPFDLEVSNKAMQNSILGLNVYSKVMGGNLKKLIAKHKDSLLKHSDLDFDVIENVTYLHEFDRAVQCQSWGYPTENAYYRDASCSDSILGIRIPYFAISAADDPIAVDQAVPYQEFKVNPYTVHCSTSLGGHLSWFELGGGRWHARPVVNFLREMAANIDLNFNKAKVNKDMEPKAAEAHGFDPMRRRMRINPRQLKAE</sequence>
<feature type="active site" description="Charge relay system" evidence="8">
    <location>
        <position position="204"/>
    </location>
</feature>
<dbReference type="SUPFAM" id="SSF53474">
    <property type="entry name" value="alpha/beta-Hydrolases"/>
    <property type="match status" value="1"/>
</dbReference>
<dbReference type="InterPro" id="IPR000073">
    <property type="entry name" value="AB_hydrolase_1"/>
</dbReference>
<gene>
    <name evidence="11" type="ORF">PoMZ_03046</name>
</gene>
<organism evidence="11 12">
    <name type="scientific">Pyricularia oryzae</name>
    <name type="common">Rice blast fungus</name>
    <name type="synonym">Magnaporthe oryzae</name>
    <dbReference type="NCBI Taxonomy" id="318829"/>
    <lineage>
        <taxon>Eukaryota</taxon>
        <taxon>Fungi</taxon>
        <taxon>Dikarya</taxon>
        <taxon>Ascomycota</taxon>
        <taxon>Pezizomycotina</taxon>
        <taxon>Sordariomycetes</taxon>
        <taxon>Sordariomycetidae</taxon>
        <taxon>Magnaporthales</taxon>
        <taxon>Pyriculariaceae</taxon>
        <taxon>Pyricularia</taxon>
    </lineage>
</organism>
<evidence type="ECO:0000256" key="8">
    <source>
        <dbReference type="PIRSR" id="PIRSR005211-1"/>
    </source>
</evidence>
<keyword evidence="3" id="KW-0378">Hydrolase</keyword>
<comment type="similarity">
    <text evidence="1">Belongs to the AB hydrolase superfamily. AB hydrolase 4 family.</text>
</comment>
<evidence type="ECO:0000256" key="9">
    <source>
        <dbReference type="SAM" id="MobiDB-lite"/>
    </source>
</evidence>
<dbReference type="Pfam" id="PF00561">
    <property type="entry name" value="Abhydrolase_1"/>
    <property type="match status" value="1"/>
</dbReference>
<comment type="function">
    <text evidence="5">Displays enzymatic activity both for medium-chain fatty acid (MCFA) ethyl ester synthesis and hydrolysis (esterase activity). MCFA are toxic for yeast and this enzyme could thus be involved in their detoxification by esterification.</text>
</comment>
<feature type="active site" description="Charge relay system" evidence="8">
    <location>
        <position position="362"/>
    </location>
</feature>